<name>A0A1R3KE77_COCAP</name>
<keyword evidence="3" id="KW-1185">Reference proteome</keyword>
<dbReference type="EMBL" id="AWWV01005392">
    <property type="protein sequence ID" value="OMP05392.1"/>
    <property type="molecule type" value="Genomic_DNA"/>
</dbReference>
<evidence type="ECO:0000256" key="1">
    <source>
        <dbReference type="SAM" id="MobiDB-lite"/>
    </source>
</evidence>
<feature type="compositionally biased region" description="Polar residues" evidence="1">
    <location>
        <begin position="15"/>
        <end position="26"/>
    </location>
</feature>
<organism evidence="2 3">
    <name type="scientific">Corchorus capsularis</name>
    <name type="common">Jute</name>
    <dbReference type="NCBI Taxonomy" id="210143"/>
    <lineage>
        <taxon>Eukaryota</taxon>
        <taxon>Viridiplantae</taxon>
        <taxon>Streptophyta</taxon>
        <taxon>Embryophyta</taxon>
        <taxon>Tracheophyta</taxon>
        <taxon>Spermatophyta</taxon>
        <taxon>Magnoliopsida</taxon>
        <taxon>eudicotyledons</taxon>
        <taxon>Gunneridae</taxon>
        <taxon>Pentapetalae</taxon>
        <taxon>rosids</taxon>
        <taxon>malvids</taxon>
        <taxon>Malvales</taxon>
        <taxon>Malvaceae</taxon>
        <taxon>Grewioideae</taxon>
        <taxon>Apeibeae</taxon>
        <taxon>Corchorus</taxon>
    </lineage>
</organism>
<protein>
    <submittedName>
        <fullName evidence="2">Uncharacterized protein</fullName>
    </submittedName>
</protein>
<dbReference type="AlphaFoldDB" id="A0A1R3KE77"/>
<feature type="region of interest" description="Disordered" evidence="1">
    <location>
        <begin position="1"/>
        <end position="26"/>
    </location>
</feature>
<reference evidence="2 3" key="1">
    <citation type="submission" date="2013-09" db="EMBL/GenBank/DDBJ databases">
        <title>Corchorus capsularis genome sequencing.</title>
        <authorList>
            <person name="Alam M."/>
            <person name="Haque M.S."/>
            <person name="Islam M.S."/>
            <person name="Emdad E.M."/>
            <person name="Islam M.M."/>
            <person name="Ahmed B."/>
            <person name="Halim A."/>
            <person name="Hossen Q.M.M."/>
            <person name="Hossain M.Z."/>
            <person name="Ahmed R."/>
            <person name="Khan M.M."/>
            <person name="Islam R."/>
            <person name="Rashid M.M."/>
            <person name="Khan S.A."/>
            <person name="Rahman M.S."/>
            <person name="Alam M."/>
        </authorList>
    </citation>
    <scope>NUCLEOTIDE SEQUENCE [LARGE SCALE GENOMIC DNA]</scope>
    <source>
        <strain evidence="3">cv. CVL-1</strain>
        <tissue evidence="2">Whole seedling</tissue>
    </source>
</reference>
<accession>A0A1R3KE77</accession>
<sequence length="26" mass="2912">MFHSELQKQKPLAGTYSSEDSVSSVR</sequence>
<evidence type="ECO:0000313" key="3">
    <source>
        <dbReference type="Proteomes" id="UP000188268"/>
    </source>
</evidence>
<evidence type="ECO:0000313" key="2">
    <source>
        <dbReference type="EMBL" id="OMP05392.1"/>
    </source>
</evidence>
<dbReference type="Proteomes" id="UP000188268">
    <property type="component" value="Unassembled WGS sequence"/>
</dbReference>
<comment type="caution">
    <text evidence="2">The sequence shown here is derived from an EMBL/GenBank/DDBJ whole genome shotgun (WGS) entry which is preliminary data.</text>
</comment>
<proteinExistence type="predicted"/>
<gene>
    <name evidence="2" type="ORF">CCACVL1_01923</name>
</gene>
<dbReference type="Gramene" id="OMP05392">
    <property type="protein sequence ID" value="OMP05392"/>
    <property type="gene ID" value="CCACVL1_01923"/>
</dbReference>